<comment type="caution">
    <text evidence="3">The sequence shown here is derived from an EMBL/GenBank/DDBJ whole genome shotgun (WGS) entry which is preliminary data.</text>
</comment>
<protein>
    <submittedName>
        <fullName evidence="3">Glutathione S-transferase</fullName>
    </submittedName>
</protein>
<dbReference type="RefSeq" id="WP_102075527.1">
    <property type="nucleotide sequence ID" value="NZ_PDNW01000023.1"/>
</dbReference>
<dbReference type="GO" id="GO:0004364">
    <property type="term" value="F:glutathione transferase activity"/>
    <property type="evidence" value="ECO:0007669"/>
    <property type="project" value="TreeGrafter"/>
</dbReference>
<dbReference type="Proteomes" id="UP000234190">
    <property type="component" value="Unassembled WGS sequence"/>
</dbReference>
<keyword evidence="3" id="KW-0808">Transferase</keyword>
<reference evidence="3 4" key="1">
    <citation type="submission" date="2017-10" db="EMBL/GenBank/DDBJ databases">
        <title>Two draft genome sequences of Pusillimonas sp. strains isolated from a nitrate- and radionuclide-contaminated groundwater in Russia.</title>
        <authorList>
            <person name="Grouzdev D.S."/>
            <person name="Tourova T.P."/>
            <person name="Goeva M.A."/>
            <person name="Babich T.L."/>
            <person name="Sokolova D.S."/>
            <person name="Abdullin R."/>
            <person name="Poltaraus A.B."/>
            <person name="Toshchakov S.V."/>
            <person name="Nazina T.N."/>
        </authorList>
    </citation>
    <scope>NUCLEOTIDE SEQUENCE [LARGE SCALE GENOMIC DNA]</scope>
    <source>
        <strain evidence="3 4">JR1/69-3-13</strain>
    </source>
</reference>
<dbReference type="PROSITE" id="PS50405">
    <property type="entry name" value="GST_CTER"/>
    <property type="match status" value="1"/>
</dbReference>
<dbReference type="SUPFAM" id="SSF47616">
    <property type="entry name" value="GST C-terminal domain-like"/>
    <property type="match status" value="1"/>
</dbReference>
<dbReference type="SFLD" id="SFLDS00019">
    <property type="entry name" value="Glutathione_Transferase_(cytos"/>
    <property type="match status" value="1"/>
</dbReference>
<dbReference type="Gene3D" id="3.40.30.10">
    <property type="entry name" value="Glutaredoxin"/>
    <property type="match status" value="1"/>
</dbReference>
<dbReference type="Gene3D" id="1.20.1050.10">
    <property type="match status" value="1"/>
</dbReference>
<dbReference type="PROSITE" id="PS50404">
    <property type="entry name" value="GST_NTER"/>
    <property type="match status" value="1"/>
</dbReference>
<dbReference type="Pfam" id="PF13410">
    <property type="entry name" value="GST_C_2"/>
    <property type="match status" value="1"/>
</dbReference>
<gene>
    <name evidence="3" type="ORF">CR159_18985</name>
</gene>
<evidence type="ECO:0000259" key="1">
    <source>
        <dbReference type="PROSITE" id="PS50404"/>
    </source>
</evidence>
<name>A0A2N4TZU6_9BURK</name>
<organism evidence="3 4">
    <name type="scientific">Pollutimonas subterranea</name>
    <dbReference type="NCBI Taxonomy" id="2045210"/>
    <lineage>
        <taxon>Bacteria</taxon>
        <taxon>Pseudomonadati</taxon>
        <taxon>Pseudomonadota</taxon>
        <taxon>Betaproteobacteria</taxon>
        <taxon>Burkholderiales</taxon>
        <taxon>Alcaligenaceae</taxon>
        <taxon>Pollutimonas</taxon>
    </lineage>
</organism>
<dbReference type="CDD" id="cd03049">
    <property type="entry name" value="GST_N_3"/>
    <property type="match status" value="1"/>
</dbReference>
<evidence type="ECO:0000259" key="2">
    <source>
        <dbReference type="PROSITE" id="PS50405"/>
    </source>
</evidence>
<dbReference type="InterPro" id="IPR036249">
    <property type="entry name" value="Thioredoxin-like_sf"/>
</dbReference>
<dbReference type="GO" id="GO:0006559">
    <property type="term" value="P:L-phenylalanine catabolic process"/>
    <property type="evidence" value="ECO:0007669"/>
    <property type="project" value="TreeGrafter"/>
</dbReference>
<dbReference type="InterPro" id="IPR040079">
    <property type="entry name" value="Glutathione_S-Trfase"/>
</dbReference>
<feature type="domain" description="GST C-terminal" evidence="2">
    <location>
        <begin position="83"/>
        <end position="204"/>
    </location>
</feature>
<sequence>MKLIGSLTSPYVRKVRVVMAEKKLDYDFVLENVWADDTQIQAHNPLGKVPCLIMEDSGSLFDSRVIVEYLDTLSPVGRLIPQQSRDRAATKCWEAIGDGVLDAAIAIHIETHRRPAELRSEDWVSRQYQKISVALESMDKSLDDQPFCMGVNFSLADVAVGCALGYLDLRFPQLDWRADHSNLQRLDEKLQSRPSFVSTLPPQG</sequence>
<dbReference type="EMBL" id="PDNW01000023">
    <property type="protein sequence ID" value="PLC48267.1"/>
    <property type="molecule type" value="Genomic_DNA"/>
</dbReference>
<proteinExistence type="predicted"/>
<dbReference type="CDD" id="cd03205">
    <property type="entry name" value="GST_C_6"/>
    <property type="match status" value="1"/>
</dbReference>
<dbReference type="Pfam" id="PF13417">
    <property type="entry name" value="GST_N_3"/>
    <property type="match status" value="1"/>
</dbReference>
<feature type="domain" description="GST N-terminal" evidence="1">
    <location>
        <begin position="1"/>
        <end position="78"/>
    </location>
</feature>
<dbReference type="InterPro" id="IPR036282">
    <property type="entry name" value="Glutathione-S-Trfase_C_sf"/>
</dbReference>
<evidence type="ECO:0000313" key="3">
    <source>
        <dbReference type="EMBL" id="PLC48267.1"/>
    </source>
</evidence>
<dbReference type="InterPro" id="IPR004045">
    <property type="entry name" value="Glutathione_S-Trfase_N"/>
</dbReference>
<accession>A0A2N4TZU6</accession>
<dbReference type="SUPFAM" id="SSF52833">
    <property type="entry name" value="Thioredoxin-like"/>
    <property type="match status" value="1"/>
</dbReference>
<dbReference type="InterPro" id="IPR010987">
    <property type="entry name" value="Glutathione-S-Trfase_C-like"/>
</dbReference>
<evidence type="ECO:0000313" key="4">
    <source>
        <dbReference type="Proteomes" id="UP000234190"/>
    </source>
</evidence>
<dbReference type="OrthoDB" id="8634103at2"/>
<keyword evidence="4" id="KW-1185">Reference proteome</keyword>
<dbReference type="GO" id="GO:0006749">
    <property type="term" value="P:glutathione metabolic process"/>
    <property type="evidence" value="ECO:0007669"/>
    <property type="project" value="TreeGrafter"/>
</dbReference>
<dbReference type="AlphaFoldDB" id="A0A2N4TZU6"/>
<dbReference type="PANTHER" id="PTHR42673">
    <property type="entry name" value="MALEYLACETOACETATE ISOMERASE"/>
    <property type="match status" value="1"/>
</dbReference>
<dbReference type="PANTHER" id="PTHR42673:SF4">
    <property type="entry name" value="MALEYLACETOACETATE ISOMERASE"/>
    <property type="match status" value="1"/>
</dbReference>
<dbReference type="GO" id="GO:0016034">
    <property type="term" value="F:maleylacetoacetate isomerase activity"/>
    <property type="evidence" value="ECO:0007669"/>
    <property type="project" value="TreeGrafter"/>
</dbReference>